<gene>
    <name evidence="2" type="ORF">BP5796_00624</name>
</gene>
<evidence type="ECO:0000313" key="2">
    <source>
        <dbReference type="EMBL" id="RDW94861.1"/>
    </source>
</evidence>
<evidence type="ECO:0008006" key="4">
    <source>
        <dbReference type="Google" id="ProtNLM"/>
    </source>
</evidence>
<proteinExistence type="predicted"/>
<dbReference type="AlphaFoldDB" id="A0A3D8T8U3"/>
<sequence>MPRRKRSCSDVSGDEIMKTERVKCFTESSVLKPISADIDPNDWPCFLLQDAAVYLKDGRTIANMLQVDLQGPFIVRGRLVVDPEDRNYLINKKFQSQYIEIGNCSSYSIGYDPITLWASGHAGWFELQPSRAYSTTYKKIQEGIGLYFTMTMIYETMRVQSKKSLTLDQVLGKYAENDGTGLVKAEVNAMCLEHAEFLIAQMRKRDAEGINWKATTFFKWLTSQFPEILRQSEDAERRTRKHNPTPEPGMVEATKVTVSDPPQPKQEFRTHASKPRNALERRRTADSQSKMDIDDAELGDLPVADETSTIGKIALIMNSNYSTRHRLTISSLGTKLYYSYSISHYQDGQNIVKAHASHILALLTEDWQASPLYEQLEATVRENKKAGESLANFVDFELRKRGSRKAEILNKTDSQEKNTANVIHKTSGASSSAMPSSSGSPNPPRSVGKTLPATFSGRRSGKGAGLRLASSPSKRLHDDSDESTSEVEPTHSRKRKRQKPALMIEMGSSEDTDTDEEQATEDDGFLEIVTERLPSLNPTGPNGMWSCQHDGCNFIVRAADEDEGKKEVQEHIFEHADVIERESLVLKEARPHLPVK</sequence>
<organism evidence="2 3">
    <name type="scientific">Coleophoma crateriformis</name>
    <dbReference type="NCBI Taxonomy" id="565419"/>
    <lineage>
        <taxon>Eukaryota</taxon>
        <taxon>Fungi</taxon>
        <taxon>Dikarya</taxon>
        <taxon>Ascomycota</taxon>
        <taxon>Pezizomycotina</taxon>
        <taxon>Leotiomycetes</taxon>
        <taxon>Helotiales</taxon>
        <taxon>Dermateaceae</taxon>
        <taxon>Coleophoma</taxon>
    </lineage>
</organism>
<protein>
    <recommendedName>
        <fullName evidence="4">DNA (cytosine-5)-methyltransferase 1 replication foci domain-containing protein</fullName>
    </recommendedName>
</protein>
<feature type="compositionally biased region" description="Low complexity" evidence="1">
    <location>
        <begin position="427"/>
        <end position="440"/>
    </location>
</feature>
<feature type="compositionally biased region" description="Acidic residues" evidence="1">
    <location>
        <begin position="508"/>
        <end position="520"/>
    </location>
</feature>
<dbReference type="Proteomes" id="UP000256328">
    <property type="component" value="Unassembled WGS sequence"/>
</dbReference>
<feature type="compositionally biased region" description="Basic and acidic residues" evidence="1">
    <location>
        <begin position="277"/>
        <end position="289"/>
    </location>
</feature>
<dbReference type="OrthoDB" id="3565174at2759"/>
<comment type="caution">
    <text evidence="2">The sequence shown here is derived from an EMBL/GenBank/DDBJ whole genome shotgun (WGS) entry which is preliminary data.</text>
</comment>
<evidence type="ECO:0000313" key="3">
    <source>
        <dbReference type="Proteomes" id="UP000256328"/>
    </source>
</evidence>
<keyword evidence="3" id="KW-1185">Reference proteome</keyword>
<dbReference type="EMBL" id="PDLN01000001">
    <property type="protein sequence ID" value="RDW94861.1"/>
    <property type="molecule type" value="Genomic_DNA"/>
</dbReference>
<evidence type="ECO:0000256" key="1">
    <source>
        <dbReference type="SAM" id="MobiDB-lite"/>
    </source>
</evidence>
<name>A0A3D8T8U3_9HELO</name>
<accession>A0A3D8T8U3</accession>
<reference evidence="2 3" key="1">
    <citation type="journal article" date="2018" name="IMA Fungus">
        <title>IMA Genome-F 9: Draft genome sequence of Annulohypoxylon stygium, Aspergillus mulundensis, Berkeleyomyces basicola (syn. Thielaviopsis basicola), Ceratocystis smalleyi, two Cercospora beticola strains, Coleophoma cylindrospora, Fusarium fracticaudum, Phialophora cf. hyalina, and Morchella septimelata.</title>
        <authorList>
            <person name="Wingfield B.D."/>
            <person name="Bills G.F."/>
            <person name="Dong Y."/>
            <person name="Huang W."/>
            <person name="Nel W.J."/>
            <person name="Swalarsk-Parry B.S."/>
            <person name="Vaghefi N."/>
            <person name="Wilken P.M."/>
            <person name="An Z."/>
            <person name="de Beer Z.W."/>
            <person name="De Vos L."/>
            <person name="Chen L."/>
            <person name="Duong T.A."/>
            <person name="Gao Y."/>
            <person name="Hammerbacher A."/>
            <person name="Kikkert J.R."/>
            <person name="Li Y."/>
            <person name="Li H."/>
            <person name="Li K."/>
            <person name="Li Q."/>
            <person name="Liu X."/>
            <person name="Ma X."/>
            <person name="Naidoo K."/>
            <person name="Pethybridge S.J."/>
            <person name="Sun J."/>
            <person name="Steenkamp E.T."/>
            <person name="van der Nest M.A."/>
            <person name="van Wyk S."/>
            <person name="Wingfield M.J."/>
            <person name="Xiong C."/>
            <person name="Yue Q."/>
            <person name="Zhang X."/>
        </authorList>
    </citation>
    <scope>NUCLEOTIDE SEQUENCE [LARGE SCALE GENOMIC DNA]</scope>
    <source>
        <strain evidence="2 3">BP5796</strain>
    </source>
</reference>
<feature type="region of interest" description="Disordered" evidence="1">
    <location>
        <begin position="232"/>
        <end position="289"/>
    </location>
</feature>
<feature type="region of interest" description="Disordered" evidence="1">
    <location>
        <begin position="426"/>
        <end position="520"/>
    </location>
</feature>